<comment type="caution">
    <text evidence="2">The sequence shown here is derived from an EMBL/GenBank/DDBJ whole genome shotgun (WGS) entry which is preliminary data.</text>
</comment>
<keyword evidence="3" id="KW-1185">Reference proteome</keyword>
<dbReference type="OrthoDB" id="4779287at2759"/>
<dbReference type="Proteomes" id="UP000566819">
    <property type="component" value="Unassembled WGS sequence"/>
</dbReference>
<accession>A0A8H4W8J9</accession>
<dbReference type="AlphaFoldDB" id="A0A8H4W8J9"/>
<feature type="chain" id="PRO_5034864344" evidence="1">
    <location>
        <begin position="20"/>
        <end position="273"/>
    </location>
</feature>
<name>A0A8H4W8J9_9HELO</name>
<evidence type="ECO:0000313" key="2">
    <source>
        <dbReference type="EMBL" id="KAF4637917.1"/>
    </source>
</evidence>
<evidence type="ECO:0000313" key="3">
    <source>
        <dbReference type="Proteomes" id="UP000566819"/>
    </source>
</evidence>
<keyword evidence="1" id="KW-0732">Signal</keyword>
<sequence>MAVIKALTLFLLVAHEVNVFERAQLIPQKRSVSVLGGWGLNAINFDTALCPGGSSGCDIGGCCPNTLACTSTGDPVDVVCCPTDADCIDNFLETPVCANTVWTLWNATTQGQYGGFFCCDEGQIGDTTGLCHPDTTILGVSSSAITVVPITPTGISATAYGTLSATATTTSGGIVGKISSIISSSTSKATSGASNTNEPLSNLSNLSNLSTGGRGIDLYTLLARRLIEATRHGPRPIADRHATRVAIRVEVLLDVLSSAAKLDSGVSGDDKGR</sequence>
<proteinExistence type="predicted"/>
<dbReference type="EMBL" id="JAAMPI010000005">
    <property type="protein sequence ID" value="KAF4637917.1"/>
    <property type="molecule type" value="Genomic_DNA"/>
</dbReference>
<organism evidence="2 3">
    <name type="scientific">Cudoniella acicularis</name>
    <dbReference type="NCBI Taxonomy" id="354080"/>
    <lineage>
        <taxon>Eukaryota</taxon>
        <taxon>Fungi</taxon>
        <taxon>Dikarya</taxon>
        <taxon>Ascomycota</taxon>
        <taxon>Pezizomycotina</taxon>
        <taxon>Leotiomycetes</taxon>
        <taxon>Helotiales</taxon>
        <taxon>Tricladiaceae</taxon>
        <taxon>Cudoniella</taxon>
    </lineage>
</organism>
<evidence type="ECO:0000256" key="1">
    <source>
        <dbReference type="SAM" id="SignalP"/>
    </source>
</evidence>
<gene>
    <name evidence="2" type="ORF">G7Y89_g137</name>
</gene>
<protein>
    <submittedName>
        <fullName evidence="2">Uncharacterized protein</fullName>
    </submittedName>
</protein>
<reference evidence="2 3" key="1">
    <citation type="submission" date="2020-03" db="EMBL/GenBank/DDBJ databases">
        <title>Draft Genome Sequence of Cudoniella acicularis.</title>
        <authorList>
            <person name="Buettner E."/>
            <person name="Kellner H."/>
        </authorList>
    </citation>
    <scope>NUCLEOTIDE SEQUENCE [LARGE SCALE GENOMIC DNA]</scope>
    <source>
        <strain evidence="2 3">DSM 108380</strain>
    </source>
</reference>
<feature type="signal peptide" evidence="1">
    <location>
        <begin position="1"/>
        <end position="19"/>
    </location>
</feature>